<dbReference type="EMBL" id="VYKL01000007">
    <property type="protein sequence ID" value="KAA9029936.1"/>
    <property type="molecule type" value="Genomic_DNA"/>
</dbReference>
<evidence type="ECO:0008006" key="4">
    <source>
        <dbReference type="Google" id="ProtNLM"/>
    </source>
</evidence>
<reference evidence="2 3" key="1">
    <citation type="submission" date="2019-09" db="EMBL/GenBank/DDBJ databases">
        <title>Whole genome sequences of isolates from the Mars Exploration Rovers.</title>
        <authorList>
            <person name="Seuylemezian A."/>
            <person name="Vaishampayan P."/>
        </authorList>
    </citation>
    <scope>NUCLEOTIDE SEQUENCE [LARGE SCALE GENOMIC DNA]</scope>
    <source>
        <strain evidence="2 3">MER_TA_151</strain>
    </source>
</reference>
<dbReference type="PANTHER" id="PTHR40078">
    <property type="entry name" value="INTEGRAL MEMBRANE PROTEIN-RELATED"/>
    <property type="match status" value="1"/>
</dbReference>
<keyword evidence="1" id="KW-0812">Transmembrane</keyword>
<dbReference type="PANTHER" id="PTHR40078:SF1">
    <property type="entry name" value="INTEGRAL MEMBRANE PROTEIN"/>
    <property type="match status" value="1"/>
</dbReference>
<feature type="transmembrane region" description="Helical" evidence="1">
    <location>
        <begin position="12"/>
        <end position="33"/>
    </location>
</feature>
<comment type="caution">
    <text evidence="2">The sequence shown here is derived from an EMBL/GenBank/DDBJ whole genome shotgun (WGS) entry which is preliminary data.</text>
</comment>
<evidence type="ECO:0000313" key="3">
    <source>
        <dbReference type="Proteomes" id="UP000326671"/>
    </source>
</evidence>
<dbReference type="PROSITE" id="PS51257">
    <property type="entry name" value="PROKAR_LIPOPROTEIN"/>
    <property type="match status" value="1"/>
</dbReference>
<dbReference type="RefSeq" id="WP_150438456.1">
    <property type="nucleotide sequence ID" value="NZ_VYKL01000007.1"/>
</dbReference>
<keyword evidence="1" id="KW-0472">Membrane</keyword>
<evidence type="ECO:0000313" key="2">
    <source>
        <dbReference type="EMBL" id="KAA9029936.1"/>
    </source>
</evidence>
<dbReference type="AlphaFoldDB" id="A0A5J5I3P1"/>
<name>A0A5J5I3P1_9BACI</name>
<feature type="transmembrane region" description="Helical" evidence="1">
    <location>
        <begin position="111"/>
        <end position="133"/>
    </location>
</feature>
<organism evidence="2 3">
    <name type="scientific">Niallia endozanthoxylica</name>
    <dbReference type="NCBI Taxonomy" id="2036016"/>
    <lineage>
        <taxon>Bacteria</taxon>
        <taxon>Bacillati</taxon>
        <taxon>Bacillota</taxon>
        <taxon>Bacilli</taxon>
        <taxon>Bacillales</taxon>
        <taxon>Bacillaceae</taxon>
        <taxon>Niallia</taxon>
    </lineage>
</organism>
<gene>
    <name evidence="2" type="ORF">F4V44_02730</name>
</gene>
<proteinExistence type="predicted"/>
<feature type="transmembrane region" description="Helical" evidence="1">
    <location>
        <begin position="154"/>
        <end position="171"/>
    </location>
</feature>
<keyword evidence="3" id="KW-1185">Reference proteome</keyword>
<keyword evidence="1" id="KW-1133">Transmembrane helix</keyword>
<feature type="transmembrane region" description="Helical" evidence="1">
    <location>
        <begin position="78"/>
        <end position="99"/>
    </location>
</feature>
<feature type="transmembrane region" description="Helical" evidence="1">
    <location>
        <begin position="53"/>
        <end position="71"/>
    </location>
</feature>
<protein>
    <recommendedName>
        <fullName evidence="4">YitT family protein</fullName>
    </recommendedName>
</protein>
<evidence type="ECO:0000256" key="1">
    <source>
        <dbReference type="SAM" id="Phobius"/>
    </source>
</evidence>
<sequence length="218" mass="24146">MTLNKTIRIRCCFYLIGILLLSFGISCSVYSQLGAAPMPSLQVGLQQTIGLTVGTWEFIIGAILVTIMAIVRRKRPDIFAFFSSFLTGLGIDMWLYVVKQVYVPDQLLGKILFLCLGLTFIGLGVSLYLQAKFSPAPPDGMILLFEEIWKMKRAVSRTLFSAIVVTLAFFFSGPIGIGTLIMVVSLGPIVARFYPIMESLFQKLSNHHPTIHTMNRGG</sequence>
<dbReference type="Pfam" id="PF19700">
    <property type="entry name" value="DUF6198"/>
    <property type="match status" value="1"/>
</dbReference>
<dbReference type="OrthoDB" id="1902994at2"/>
<dbReference type="Proteomes" id="UP000326671">
    <property type="component" value="Unassembled WGS sequence"/>
</dbReference>
<dbReference type="InterPro" id="IPR038750">
    <property type="entry name" value="YczE/YyaS-like"/>
</dbReference>
<accession>A0A5J5I3P1</accession>